<sequence length="532" mass="63300">MKKILSQIIKSKTFLPFIFFTFIFTVYFSSSVGLINSGDTPQYFTTEALITKKNIDIKSFNNDPHFFVYPDVYEDNGRLLSLRGIVFSFIMIPLHLFSNFIKNIFSINIFSPILKVPNFRYELAITSFFSVFSVLGLYLIFKLIKKVVKNDSVSYISVFLLSFGTYIWKYGNSYIRQGLVILILSFCTYSLYSFLNSKKRFWLISFFIMIVLSYGIDMFLFISLAFFSVIFLIYLLIKKIYPFRKILSSLFFPTLFILFIFFCNYINYGNILSNQTHQQQINKKHIIKKQYLFSTPIFPTINHVLFGFGKISLSSFKNFKMLDSEYIKTMSVDYAKKYNFFGIFIVSPFLFFSLFYLYKIFFLKVSNNIYVINLFCFFVFTLGIILNTKVLVFWGGNQYDIRYFYPYVILLGLPLSLSLQEIIKSKNRLFKIILEFLFLLSAIFSLLMGWLGVINMYKPALTGERRIWMEIYDLKTQFFNHSFKDYLDATFMNRENFWIPIALSIMFFLIYQLVIFLIRRIKRRDYHGYFHH</sequence>
<keyword evidence="1" id="KW-1133">Transmembrane helix</keyword>
<reference evidence="2 3" key="1">
    <citation type="journal article" date="2015" name="Nature">
        <title>rRNA introns, odd ribosomes, and small enigmatic genomes across a large radiation of phyla.</title>
        <authorList>
            <person name="Brown C.T."/>
            <person name="Hug L.A."/>
            <person name="Thomas B.C."/>
            <person name="Sharon I."/>
            <person name="Castelle C.J."/>
            <person name="Singh A."/>
            <person name="Wilkins M.J."/>
            <person name="Williams K.H."/>
            <person name="Banfield J.F."/>
        </authorList>
    </citation>
    <scope>NUCLEOTIDE SEQUENCE [LARGE SCALE GENOMIC DNA]</scope>
</reference>
<feature type="transmembrane region" description="Helical" evidence="1">
    <location>
        <begin position="404"/>
        <end position="420"/>
    </location>
</feature>
<gene>
    <name evidence="2" type="ORF">UR54_C0014G0007</name>
</gene>
<keyword evidence="1" id="KW-0812">Transmembrane</keyword>
<proteinExistence type="predicted"/>
<name>A0A0G0ATT9_9BACT</name>
<feature type="transmembrane region" description="Helical" evidence="1">
    <location>
        <begin position="12"/>
        <end position="35"/>
    </location>
</feature>
<feature type="transmembrane region" description="Helical" evidence="1">
    <location>
        <begin position="338"/>
        <end position="358"/>
    </location>
</feature>
<dbReference type="Proteomes" id="UP000034688">
    <property type="component" value="Unassembled WGS sequence"/>
</dbReference>
<evidence type="ECO:0000256" key="1">
    <source>
        <dbReference type="SAM" id="Phobius"/>
    </source>
</evidence>
<evidence type="ECO:0000313" key="2">
    <source>
        <dbReference type="EMBL" id="KKP60339.1"/>
    </source>
</evidence>
<accession>A0A0G0ATT9</accession>
<keyword evidence="1" id="KW-0472">Membrane</keyword>
<feature type="transmembrane region" description="Helical" evidence="1">
    <location>
        <begin position="497"/>
        <end position="518"/>
    </location>
</feature>
<feature type="transmembrane region" description="Helical" evidence="1">
    <location>
        <begin position="121"/>
        <end position="141"/>
    </location>
</feature>
<feature type="transmembrane region" description="Helical" evidence="1">
    <location>
        <begin position="432"/>
        <end position="453"/>
    </location>
</feature>
<dbReference type="STRING" id="1618477.UR54_C0014G0007"/>
<feature type="transmembrane region" description="Helical" evidence="1">
    <location>
        <begin position="370"/>
        <end position="392"/>
    </location>
</feature>
<protein>
    <recommendedName>
        <fullName evidence="4">Glycosyltransferase RgtA/B/C/D-like domain-containing protein</fullName>
    </recommendedName>
</protein>
<feature type="transmembrane region" description="Helical" evidence="1">
    <location>
        <begin position="178"/>
        <end position="195"/>
    </location>
</feature>
<feature type="transmembrane region" description="Helical" evidence="1">
    <location>
        <begin position="201"/>
        <end position="234"/>
    </location>
</feature>
<evidence type="ECO:0008006" key="4">
    <source>
        <dbReference type="Google" id="ProtNLM"/>
    </source>
</evidence>
<comment type="caution">
    <text evidence="2">The sequence shown here is derived from an EMBL/GenBank/DDBJ whole genome shotgun (WGS) entry which is preliminary data.</text>
</comment>
<dbReference type="AlphaFoldDB" id="A0A0G0ATT9"/>
<feature type="transmembrane region" description="Helical" evidence="1">
    <location>
        <begin position="246"/>
        <end position="268"/>
    </location>
</feature>
<dbReference type="EMBL" id="LBPP01000014">
    <property type="protein sequence ID" value="KKP60339.1"/>
    <property type="molecule type" value="Genomic_DNA"/>
</dbReference>
<evidence type="ECO:0000313" key="3">
    <source>
        <dbReference type="Proteomes" id="UP000034688"/>
    </source>
</evidence>
<organism evidence="2 3">
    <name type="scientific">Candidatus Roizmanbacteria bacterium GW2011_GWA2_34_18</name>
    <dbReference type="NCBI Taxonomy" id="1618477"/>
    <lineage>
        <taxon>Bacteria</taxon>
        <taxon>Candidatus Roizmaniibacteriota</taxon>
    </lineage>
</organism>
<feature type="transmembrane region" description="Helical" evidence="1">
    <location>
        <begin position="80"/>
        <end position="101"/>
    </location>
</feature>